<dbReference type="SMART" id="SM00418">
    <property type="entry name" value="HTH_ARSR"/>
    <property type="match status" value="1"/>
</dbReference>
<gene>
    <name evidence="3" type="ORF">NEF87_002194</name>
</gene>
<dbReference type="InterPro" id="IPR036390">
    <property type="entry name" value="WH_DNA-bd_sf"/>
</dbReference>
<dbReference type="Pfam" id="PF01022">
    <property type="entry name" value="HTH_5"/>
    <property type="match status" value="1"/>
</dbReference>
<keyword evidence="4" id="KW-1185">Reference proteome</keyword>
<dbReference type="InterPro" id="IPR036388">
    <property type="entry name" value="WH-like_DNA-bd_sf"/>
</dbReference>
<dbReference type="InterPro" id="IPR001845">
    <property type="entry name" value="HTH_ArsR_DNA-bd_dom"/>
</dbReference>
<dbReference type="EMBL" id="CP104013">
    <property type="protein sequence ID" value="UYP45909.1"/>
    <property type="molecule type" value="Genomic_DNA"/>
</dbReference>
<name>A0ABY6HQX9_9ARCH</name>
<proteinExistence type="predicted"/>
<feature type="domain" description="HTH arsR-type" evidence="2">
    <location>
        <begin position="23"/>
        <end position="119"/>
    </location>
</feature>
<dbReference type="InterPro" id="IPR011991">
    <property type="entry name" value="ArsR-like_HTH"/>
</dbReference>
<feature type="region of interest" description="Disordered" evidence="1">
    <location>
        <begin position="1"/>
        <end position="21"/>
    </location>
</feature>
<protein>
    <recommendedName>
        <fullName evidence="2">HTH arsR-type domain-containing protein</fullName>
    </recommendedName>
</protein>
<dbReference type="CDD" id="cd00090">
    <property type="entry name" value="HTH_ARSR"/>
    <property type="match status" value="1"/>
</dbReference>
<accession>A0ABY6HQX9</accession>
<feature type="compositionally biased region" description="Basic and acidic residues" evidence="1">
    <location>
        <begin position="1"/>
        <end position="14"/>
    </location>
</feature>
<evidence type="ECO:0000313" key="4">
    <source>
        <dbReference type="Proteomes" id="UP001208689"/>
    </source>
</evidence>
<dbReference type="Proteomes" id="UP001208689">
    <property type="component" value="Chromosome"/>
</dbReference>
<dbReference type="Gene3D" id="1.10.10.10">
    <property type="entry name" value="Winged helix-like DNA-binding domain superfamily/Winged helix DNA-binding domain"/>
    <property type="match status" value="1"/>
</dbReference>
<evidence type="ECO:0000313" key="3">
    <source>
        <dbReference type="EMBL" id="UYP45909.1"/>
    </source>
</evidence>
<dbReference type="PROSITE" id="PS50987">
    <property type="entry name" value="HTH_ARSR_2"/>
    <property type="match status" value="1"/>
</dbReference>
<organism evidence="3 4">
    <name type="scientific">Candidatus Lokiarchaeum ossiferum</name>
    <dbReference type="NCBI Taxonomy" id="2951803"/>
    <lineage>
        <taxon>Archaea</taxon>
        <taxon>Promethearchaeati</taxon>
        <taxon>Promethearchaeota</taxon>
        <taxon>Promethearchaeia</taxon>
        <taxon>Promethearchaeales</taxon>
        <taxon>Promethearchaeaceae</taxon>
        <taxon>Candidatus Lokiarchaeum</taxon>
    </lineage>
</organism>
<evidence type="ECO:0000259" key="2">
    <source>
        <dbReference type="PROSITE" id="PS50987"/>
    </source>
</evidence>
<reference evidence="3" key="1">
    <citation type="submission" date="2022-09" db="EMBL/GenBank/DDBJ databases">
        <title>Actin cytoskeleton and complex cell architecture in an #Asgard archaeon.</title>
        <authorList>
            <person name="Ponce Toledo R.I."/>
            <person name="Schleper C."/>
            <person name="Rodrigues Oliveira T."/>
            <person name="Wollweber F."/>
            <person name="Xu J."/>
            <person name="Rittmann S."/>
            <person name="Klingl A."/>
            <person name="Pilhofer M."/>
        </authorList>
    </citation>
    <scope>NUCLEOTIDE SEQUENCE</scope>
    <source>
        <strain evidence="3">B-35</strain>
    </source>
</reference>
<dbReference type="SUPFAM" id="SSF46785">
    <property type="entry name" value="Winged helix' DNA-binding domain"/>
    <property type="match status" value="1"/>
</dbReference>
<evidence type="ECO:0000256" key="1">
    <source>
        <dbReference type="SAM" id="MobiDB-lite"/>
    </source>
</evidence>
<sequence>MHKERTYMKSEKESPNPNLNDKQAKSILIDREQLFEILKNEMDLEILLLLFMHHELNLTQLAEIFHKSKATISRHLKKMVEIGIVDFRSEKIRGVEAKFFHADFQQFLSIKSYSIEDTKKMGKEDQGVRQLENIRDVILSLLIFGKKNLDDISDYLRNLSSGVDGELVKMFSKEPPFSYTINFLTEEQYQKYKLIQQEIGMKVWQMMQETKTNNADKPYFVINGIFPHKSFLKKTK</sequence>